<organism evidence="2">
    <name type="scientific">freshwater metagenome</name>
    <dbReference type="NCBI Taxonomy" id="449393"/>
    <lineage>
        <taxon>unclassified sequences</taxon>
        <taxon>metagenomes</taxon>
        <taxon>ecological metagenomes</taxon>
    </lineage>
</organism>
<dbReference type="InterPro" id="IPR000462">
    <property type="entry name" value="CDP-OH_P_trans"/>
</dbReference>
<name>A0A6J6MRQ1_9ZZZZ</name>
<gene>
    <name evidence="2" type="ORF">UFOPK2362_00085</name>
</gene>
<dbReference type="EMBL" id="CAEZXI010000003">
    <property type="protein sequence ID" value="CAB4676910.1"/>
    <property type="molecule type" value="Genomic_DNA"/>
</dbReference>
<dbReference type="NCBIfam" id="NF045883">
    <property type="entry name" value="PIPSynth"/>
    <property type="match status" value="1"/>
</dbReference>
<dbReference type="GO" id="GO:0016020">
    <property type="term" value="C:membrane"/>
    <property type="evidence" value="ECO:0007669"/>
    <property type="project" value="InterPro"/>
</dbReference>
<dbReference type="GO" id="GO:0008654">
    <property type="term" value="P:phospholipid biosynthetic process"/>
    <property type="evidence" value="ECO:0007669"/>
    <property type="project" value="InterPro"/>
</dbReference>
<evidence type="ECO:0000313" key="2">
    <source>
        <dbReference type="EMBL" id="CAB4676910.1"/>
    </source>
</evidence>
<feature type="transmembrane region" description="Helical" evidence="1">
    <location>
        <begin position="118"/>
        <end position="136"/>
    </location>
</feature>
<proteinExistence type="predicted"/>
<dbReference type="Pfam" id="PF01066">
    <property type="entry name" value="CDP-OH_P_transf"/>
    <property type="match status" value="1"/>
</dbReference>
<keyword evidence="1" id="KW-0472">Membrane</keyword>
<sequence length="201" mass="21732">MVFMLQSSFRDPVVKIIEPFAKFLIKIGVTANLLSTIGGVGASISALYFFGNGQFLAGVFVVAGFVLFDLFDGTVARLSKRGVSKWGALLDSTLDRISDSAILLGGLIYIAAKEENLRFVFITAIVSSFLVSYIKARAEALQIPCEGGLAERAERTILILTAYGLYGLGVTSAISIGIYLFTLISIITVLQRLWIVYQGSK</sequence>
<feature type="transmembrane region" description="Helical" evidence="1">
    <location>
        <begin position="23"/>
        <end position="49"/>
    </location>
</feature>
<keyword evidence="1" id="KW-1133">Transmembrane helix</keyword>
<feature type="transmembrane region" description="Helical" evidence="1">
    <location>
        <begin position="157"/>
        <end position="190"/>
    </location>
</feature>
<protein>
    <submittedName>
        <fullName evidence="2">Unannotated protein</fullName>
    </submittedName>
</protein>
<feature type="transmembrane region" description="Helical" evidence="1">
    <location>
        <begin position="55"/>
        <end position="72"/>
    </location>
</feature>
<dbReference type="InterPro" id="IPR043130">
    <property type="entry name" value="CDP-OH_PTrfase_TM_dom"/>
</dbReference>
<accession>A0A6J6MRQ1</accession>
<dbReference type="AlphaFoldDB" id="A0A6J6MRQ1"/>
<dbReference type="Gene3D" id="1.20.120.1760">
    <property type="match status" value="1"/>
</dbReference>
<reference evidence="2" key="1">
    <citation type="submission" date="2020-05" db="EMBL/GenBank/DDBJ databases">
        <authorList>
            <person name="Chiriac C."/>
            <person name="Salcher M."/>
            <person name="Ghai R."/>
            <person name="Kavagutti S V."/>
        </authorList>
    </citation>
    <scope>NUCLEOTIDE SEQUENCE</scope>
</reference>
<dbReference type="GO" id="GO:0016780">
    <property type="term" value="F:phosphotransferase activity, for other substituted phosphate groups"/>
    <property type="evidence" value="ECO:0007669"/>
    <property type="project" value="InterPro"/>
</dbReference>
<evidence type="ECO:0000256" key="1">
    <source>
        <dbReference type="SAM" id="Phobius"/>
    </source>
</evidence>
<keyword evidence="1" id="KW-0812">Transmembrane</keyword>